<dbReference type="CDD" id="cd04182">
    <property type="entry name" value="GT_2_like_f"/>
    <property type="match status" value="1"/>
</dbReference>
<dbReference type="EMBL" id="CP110257">
    <property type="protein sequence ID" value="UZD54071.1"/>
    <property type="molecule type" value="Genomic_DNA"/>
</dbReference>
<dbReference type="PANTHER" id="PTHR43777:SF1">
    <property type="entry name" value="MOLYBDENUM COFACTOR CYTIDYLYLTRANSFERASE"/>
    <property type="match status" value="1"/>
</dbReference>
<dbReference type="RefSeq" id="WP_264891640.1">
    <property type="nucleotide sequence ID" value="NZ_CP110257.1"/>
</dbReference>
<dbReference type="InterPro" id="IPR025877">
    <property type="entry name" value="MobA-like_NTP_Trfase"/>
</dbReference>
<accession>A0ABY6MNK1</accession>
<dbReference type="Pfam" id="PF12804">
    <property type="entry name" value="NTP_transf_3"/>
    <property type="match status" value="1"/>
</dbReference>
<keyword evidence="1" id="KW-0460">Magnesium</keyword>
<evidence type="ECO:0000313" key="3">
    <source>
        <dbReference type="EMBL" id="UZD54071.1"/>
    </source>
</evidence>
<organism evidence="3 4">
    <name type="scientific">Caldimonas aquatica</name>
    <dbReference type="NCBI Taxonomy" id="376175"/>
    <lineage>
        <taxon>Bacteria</taxon>
        <taxon>Pseudomonadati</taxon>
        <taxon>Pseudomonadota</taxon>
        <taxon>Betaproteobacteria</taxon>
        <taxon>Burkholderiales</taxon>
        <taxon>Sphaerotilaceae</taxon>
        <taxon>Caldimonas</taxon>
    </lineage>
</organism>
<sequence length="206" mass="21192">MDSSPVVIVLAAGAGSRFHGQGHKLTQEFGTSSVIGTTLTNAILSGLPVRVVTTAELEPHMLQWVPPDHVVRVALPDDESEWGMGYSIAAGVRASGQAPGWLVMPGDMPLVQPSTLRAVAAALAEHPVAFAQHGGRRGHPVAFASELYSELARLTGDTGASRIVARYPAAAVNVGDPGVLLDLDTPDDLAALQALHGEGGGAGTAR</sequence>
<dbReference type="PANTHER" id="PTHR43777">
    <property type="entry name" value="MOLYBDENUM COFACTOR CYTIDYLYLTRANSFERASE"/>
    <property type="match status" value="1"/>
</dbReference>
<gene>
    <name evidence="3" type="ORF">OMP39_10315</name>
</gene>
<dbReference type="Gene3D" id="3.90.550.10">
    <property type="entry name" value="Spore Coat Polysaccharide Biosynthesis Protein SpsA, Chain A"/>
    <property type="match status" value="1"/>
</dbReference>
<evidence type="ECO:0000259" key="2">
    <source>
        <dbReference type="Pfam" id="PF12804"/>
    </source>
</evidence>
<name>A0ABY6MNK1_9BURK</name>
<dbReference type="Proteomes" id="UP001163266">
    <property type="component" value="Chromosome"/>
</dbReference>
<reference evidence="3" key="1">
    <citation type="submission" date="2022-10" db="EMBL/GenBank/DDBJ databases">
        <title>Complete genome sequence of Schlegelella aquatica LMG 23380.</title>
        <authorList>
            <person name="Musilova J."/>
            <person name="Kourilova X."/>
            <person name="Bezdicek M."/>
            <person name="Hermankova K."/>
            <person name="Obruca S."/>
            <person name="Sedlar K."/>
        </authorList>
    </citation>
    <scope>NUCLEOTIDE SEQUENCE</scope>
    <source>
        <strain evidence="3">LMG 23380</strain>
    </source>
</reference>
<keyword evidence="4" id="KW-1185">Reference proteome</keyword>
<dbReference type="InterPro" id="IPR029044">
    <property type="entry name" value="Nucleotide-diphossugar_trans"/>
</dbReference>
<protein>
    <submittedName>
        <fullName evidence="3">Nucleotidyltransferase family protein</fullName>
    </submittedName>
</protein>
<feature type="domain" description="MobA-like NTP transferase" evidence="2">
    <location>
        <begin position="7"/>
        <end position="167"/>
    </location>
</feature>
<evidence type="ECO:0000256" key="1">
    <source>
        <dbReference type="ARBA" id="ARBA00022842"/>
    </source>
</evidence>
<proteinExistence type="predicted"/>
<dbReference type="SUPFAM" id="SSF53448">
    <property type="entry name" value="Nucleotide-diphospho-sugar transferases"/>
    <property type="match status" value="1"/>
</dbReference>
<evidence type="ECO:0000313" key="4">
    <source>
        <dbReference type="Proteomes" id="UP001163266"/>
    </source>
</evidence>